<proteinExistence type="predicted"/>
<sequence>MTSSVFPAPPDRIQRQDITVMQQATVDELTHIQRLWPSFEQLVGLRGRKMYAQIDERQNTYTVCTPVKEHDSPDRLGLQLGTLAGGWYLRGRLVGDPPQIYGRIADGVAELQATLPADDTRPLVEFYRRRDQIELWVPIRS</sequence>
<dbReference type="Proteomes" id="UP001257627">
    <property type="component" value="Unassembled WGS sequence"/>
</dbReference>
<name>A0ABU3UB77_9ACTN</name>
<organism evidence="1 2">
    <name type="scientific">Streptomyces mirabilis</name>
    <dbReference type="NCBI Taxonomy" id="68239"/>
    <lineage>
        <taxon>Bacteria</taxon>
        <taxon>Bacillati</taxon>
        <taxon>Actinomycetota</taxon>
        <taxon>Actinomycetes</taxon>
        <taxon>Kitasatosporales</taxon>
        <taxon>Streptomycetaceae</taxon>
        <taxon>Streptomyces</taxon>
    </lineage>
</organism>
<dbReference type="RefSeq" id="WP_143610739.1">
    <property type="nucleotide sequence ID" value="NZ_CP107955.1"/>
</dbReference>
<evidence type="ECO:0008006" key="3">
    <source>
        <dbReference type="Google" id="ProtNLM"/>
    </source>
</evidence>
<dbReference type="EMBL" id="JARAKF010000001">
    <property type="protein sequence ID" value="MDU8991171.1"/>
    <property type="molecule type" value="Genomic_DNA"/>
</dbReference>
<comment type="caution">
    <text evidence="1">The sequence shown here is derived from an EMBL/GenBank/DDBJ whole genome shotgun (WGS) entry which is preliminary data.</text>
</comment>
<reference evidence="1 2" key="1">
    <citation type="submission" date="2023-02" db="EMBL/GenBank/DDBJ databases">
        <authorList>
            <person name="Maleckis M."/>
        </authorList>
    </citation>
    <scope>NUCLEOTIDE SEQUENCE [LARGE SCALE GENOMIC DNA]</scope>
    <source>
        <strain evidence="1 2">P8-A2</strain>
    </source>
</reference>
<evidence type="ECO:0000313" key="2">
    <source>
        <dbReference type="Proteomes" id="UP001257627"/>
    </source>
</evidence>
<accession>A0ABU3UB77</accession>
<evidence type="ECO:0000313" key="1">
    <source>
        <dbReference type="EMBL" id="MDU8991171.1"/>
    </source>
</evidence>
<keyword evidence="2" id="KW-1185">Reference proteome</keyword>
<dbReference type="Gene3D" id="3.20.80.10">
    <property type="entry name" value="Regulatory factor, effector binding domain"/>
    <property type="match status" value="1"/>
</dbReference>
<dbReference type="InterPro" id="IPR011256">
    <property type="entry name" value="Reg_factor_effector_dom_sf"/>
</dbReference>
<gene>
    <name evidence="1" type="ORF">PU648_01825</name>
</gene>
<protein>
    <recommendedName>
        <fullName evidence="3">AraC family transcriptional regulator</fullName>
    </recommendedName>
</protein>